<organism evidence="6 7">
    <name type="scientific">Blastococcus tunisiensis</name>
    <dbReference type="NCBI Taxonomy" id="1798228"/>
    <lineage>
        <taxon>Bacteria</taxon>
        <taxon>Bacillati</taxon>
        <taxon>Actinomycetota</taxon>
        <taxon>Actinomycetes</taxon>
        <taxon>Geodermatophilales</taxon>
        <taxon>Geodermatophilaceae</taxon>
        <taxon>Blastococcus</taxon>
    </lineage>
</organism>
<sequence length="293" mass="32630">MTGPTPGRVRCGAVVLTMGGRPVELKAALDSLLRQRDVDMDVVVVGNGWEPVDLPPGVAGVGLPENVGIPAGRNAGVGHVSGELLLFLDDDELIPDDGFVAEATRRFRDDPRLGMIQPRIDVLGEGEPPRRWVPRSRVGDRTRSSRAFYVMEGALVLRRDVFDAAGGWADPFWYAHEGTELAWRVWDTGHTVHYAGDMVAQHPLTAVTRHANSFRMNGRNRVLLARRNLPLPFGVAYVLSWAGLQLVRSVRDPATLLPYLQGMREGLTMSTSRRRLRWRTIARMTRYGRPPVW</sequence>
<keyword evidence="3" id="KW-0328">Glycosyltransferase</keyword>
<keyword evidence="4 6" id="KW-0808">Transferase</keyword>
<dbReference type="STRING" id="1798228.SAMN05216574_1023"/>
<dbReference type="InterPro" id="IPR001173">
    <property type="entry name" value="Glyco_trans_2-like"/>
</dbReference>
<dbReference type="Pfam" id="PF00535">
    <property type="entry name" value="Glycos_transf_2"/>
    <property type="match status" value="1"/>
</dbReference>
<dbReference type="GO" id="GO:0016757">
    <property type="term" value="F:glycosyltransferase activity"/>
    <property type="evidence" value="ECO:0007669"/>
    <property type="project" value="UniProtKB-KW"/>
</dbReference>
<evidence type="ECO:0000256" key="1">
    <source>
        <dbReference type="ARBA" id="ARBA00004776"/>
    </source>
</evidence>
<dbReference type="OrthoDB" id="5174363at2"/>
<feature type="domain" description="Glycosyltransferase 2-like" evidence="5">
    <location>
        <begin position="24"/>
        <end position="163"/>
    </location>
</feature>
<dbReference type="Proteomes" id="UP000198589">
    <property type="component" value="Unassembled WGS sequence"/>
</dbReference>
<dbReference type="PANTHER" id="PTHR43179">
    <property type="entry name" value="RHAMNOSYLTRANSFERASE WBBL"/>
    <property type="match status" value="1"/>
</dbReference>
<dbReference type="EMBL" id="FOND01000002">
    <property type="protein sequence ID" value="SFE04087.1"/>
    <property type="molecule type" value="Genomic_DNA"/>
</dbReference>
<gene>
    <name evidence="6" type="ORF">SAMN05216574_1023</name>
</gene>
<evidence type="ECO:0000259" key="5">
    <source>
        <dbReference type="Pfam" id="PF00535"/>
    </source>
</evidence>
<evidence type="ECO:0000256" key="2">
    <source>
        <dbReference type="ARBA" id="ARBA00006739"/>
    </source>
</evidence>
<comment type="similarity">
    <text evidence="2">Belongs to the glycosyltransferase 2 family.</text>
</comment>
<reference evidence="7" key="1">
    <citation type="submission" date="2016-10" db="EMBL/GenBank/DDBJ databases">
        <authorList>
            <person name="Varghese N."/>
            <person name="Submissions S."/>
        </authorList>
    </citation>
    <scope>NUCLEOTIDE SEQUENCE [LARGE SCALE GENOMIC DNA]</scope>
    <source>
        <strain evidence="7">DSM 46838</strain>
    </source>
</reference>
<dbReference type="PANTHER" id="PTHR43179:SF12">
    <property type="entry name" value="GALACTOFURANOSYLTRANSFERASE GLFT2"/>
    <property type="match status" value="1"/>
</dbReference>
<evidence type="ECO:0000256" key="4">
    <source>
        <dbReference type="ARBA" id="ARBA00022679"/>
    </source>
</evidence>
<evidence type="ECO:0000313" key="7">
    <source>
        <dbReference type="Proteomes" id="UP000198589"/>
    </source>
</evidence>
<protein>
    <submittedName>
        <fullName evidence="6">Glycosyltransferase, GT2 family</fullName>
    </submittedName>
</protein>
<proteinExistence type="inferred from homology"/>
<name>A0A1I1X9S7_9ACTN</name>
<dbReference type="AlphaFoldDB" id="A0A1I1X9S7"/>
<evidence type="ECO:0000256" key="3">
    <source>
        <dbReference type="ARBA" id="ARBA00022676"/>
    </source>
</evidence>
<dbReference type="RefSeq" id="WP_092195220.1">
    <property type="nucleotide sequence ID" value="NZ_FOND01000002.1"/>
</dbReference>
<dbReference type="InterPro" id="IPR029044">
    <property type="entry name" value="Nucleotide-diphossugar_trans"/>
</dbReference>
<comment type="pathway">
    <text evidence="1">Cell wall biogenesis; cell wall polysaccharide biosynthesis.</text>
</comment>
<dbReference type="SUPFAM" id="SSF53448">
    <property type="entry name" value="Nucleotide-diphospho-sugar transferases"/>
    <property type="match status" value="1"/>
</dbReference>
<evidence type="ECO:0000313" key="6">
    <source>
        <dbReference type="EMBL" id="SFE04087.1"/>
    </source>
</evidence>
<dbReference type="Gene3D" id="3.90.550.10">
    <property type="entry name" value="Spore Coat Polysaccharide Biosynthesis Protein SpsA, Chain A"/>
    <property type="match status" value="1"/>
</dbReference>
<accession>A0A1I1X9S7</accession>
<keyword evidence="7" id="KW-1185">Reference proteome</keyword>